<comment type="catalytic activity">
    <reaction evidence="12">
        <text>a hydroperoxide + [thioredoxin]-dithiol = an alcohol + [thioredoxin]-disulfide + H2O</text>
        <dbReference type="Rhea" id="RHEA:62620"/>
        <dbReference type="Rhea" id="RHEA-COMP:10698"/>
        <dbReference type="Rhea" id="RHEA-COMP:10700"/>
        <dbReference type="ChEBI" id="CHEBI:15377"/>
        <dbReference type="ChEBI" id="CHEBI:29950"/>
        <dbReference type="ChEBI" id="CHEBI:30879"/>
        <dbReference type="ChEBI" id="CHEBI:35924"/>
        <dbReference type="ChEBI" id="CHEBI:50058"/>
        <dbReference type="EC" id="1.11.1.24"/>
    </reaction>
</comment>
<dbReference type="EC" id="1.11.1.24" evidence="3"/>
<name>A0A9D1UQK5_9CORY</name>
<dbReference type="GO" id="GO:0005737">
    <property type="term" value="C:cytoplasm"/>
    <property type="evidence" value="ECO:0007669"/>
    <property type="project" value="TreeGrafter"/>
</dbReference>
<dbReference type="PANTHER" id="PTHR42801">
    <property type="entry name" value="THIOREDOXIN-DEPENDENT PEROXIDE REDUCTASE"/>
    <property type="match status" value="1"/>
</dbReference>
<keyword evidence="7" id="KW-1015">Disulfide bond</keyword>
<evidence type="ECO:0000259" key="14">
    <source>
        <dbReference type="PROSITE" id="PS51352"/>
    </source>
</evidence>
<reference evidence="15" key="1">
    <citation type="journal article" date="2021" name="PeerJ">
        <title>Extensive microbial diversity within the chicken gut microbiome revealed by metagenomics and culture.</title>
        <authorList>
            <person name="Gilroy R."/>
            <person name="Ravi A."/>
            <person name="Getino M."/>
            <person name="Pursley I."/>
            <person name="Horton D.L."/>
            <person name="Alikhan N.F."/>
            <person name="Baker D."/>
            <person name="Gharbi K."/>
            <person name="Hall N."/>
            <person name="Watson M."/>
            <person name="Adriaenssens E.M."/>
            <person name="Foster-Nyarko E."/>
            <person name="Jarju S."/>
            <person name="Secka A."/>
            <person name="Antonio M."/>
            <person name="Oren A."/>
            <person name="Chaudhuri R.R."/>
            <person name="La Ragione R."/>
            <person name="Hildebrand F."/>
            <person name="Pallen M.J."/>
        </authorList>
    </citation>
    <scope>NUCLEOTIDE SEQUENCE</scope>
    <source>
        <strain evidence="15">4376</strain>
    </source>
</reference>
<dbReference type="InterPro" id="IPR050924">
    <property type="entry name" value="Peroxiredoxin_BCP/PrxQ"/>
</dbReference>
<comment type="similarity">
    <text evidence="10">Belongs to the peroxiredoxin family. BCP/PrxQ subfamily.</text>
</comment>
<dbReference type="FunFam" id="3.40.30.10:FF:000007">
    <property type="entry name" value="Thioredoxin-dependent thiol peroxidase"/>
    <property type="match status" value="1"/>
</dbReference>
<feature type="region of interest" description="Disordered" evidence="13">
    <location>
        <begin position="1"/>
        <end position="20"/>
    </location>
</feature>
<feature type="domain" description="Thioredoxin" evidence="14">
    <location>
        <begin position="25"/>
        <end position="175"/>
    </location>
</feature>
<dbReference type="EMBL" id="DXFZ01000072">
    <property type="protein sequence ID" value="HIW96013.1"/>
    <property type="molecule type" value="Genomic_DNA"/>
</dbReference>
<evidence type="ECO:0000313" key="16">
    <source>
        <dbReference type="Proteomes" id="UP000824189"/>
    </source>
</evidence>
<keyword evidence="5" id="KW-0049">Antioxidant</keyword>
<dbReference type="Pfam" id="PF00578">
    <property type="entry name" value="AhpC-TSA"/>
    <property type="match status" value="1"/>
</dbReference>
<keyword evidence="8" id="KW-0676">Redox-active center</keyword>
<dbReference type="Proteomes" id="UP000824189">
    <property type="component" value="Unassembled WGS sequence"/>
</dbReference>
<dbReference type="SUPFAM" id="SSF52833">
    <property type="entry name" value="Thioredoxin-like"/>
    <property type="match status" value="1"/>
</dbReference>
<evidence type="ECO:0000256" key="8">
    <source>
        <dbReference type="ARBA" id="ARBA00023284"/>
    </source>
</evidence>
<dbReference type="InterPro" id="IPR013766">
    <property type="entry name" value="Thioredoxin_domain"/>
</dbReference>
<dbReference type="GO" id="GO:0034599">
    <property type="term" value="P:cellular response to oxidative stress"/>
    <property type="evidence" value="ECO:0007669"/>
    <property type="project" value="TreeGrafter"/>
</dbReference>
<dbReference type="PROSITE" id="PS51352">
    <property type="entry name" value="THIOREDOXIN_2"/>
    <property type="match status" value="1"/>
</dbReference>
<evidence type="ECO:0000256" key="12">
    <source>
        <dbReference type="ARBA" id="ARBA00049091"/>
    </source>
</evidence>
<accession>A0A9D1UQK5</accession>
<evidence type="ECO:0000256" key="4">
    <source>
        <dbReference type="ARBA" id="ARBA00022559"/>
    </source>
</evidence>
<dbReference type="AlphaFoldDB" id="A0A9D1UQK5"/>
<evidence type="ECO:0000256" key="7">
    <source>
        <dbReference type="ARBA" id="ARBA00023157"/>
    </source>
</evidence>
<protein>
    <recommendedName>
        <fullName evidence="3">thioredoxin-dependent peroxiredoxin</fullName>
        <ecNumber evidence="3">1.11.1.24</ecNumber>
    </recommendedName>
    <alternativeName>
        <fullName evidence="11">Bacterioferritin comigratory protein</fullName>
    </alternativeName>
    <alternativeName>
        <fullName evidence="9">Thioredoxin peroxidase</fullName>
    </alternativeName>
</protein>
<dbReference type="InterPro" id="IPR036249">
    <property type="entry name" value="Thioredoxin-like_sf"/>
</dbReference>
<feature type="compositionally biased region" description="Low complexity" evidence="13">
    <location>
        <begin position="8"/>
        <end position="20"/>
    </location>
</feature>
<keyword evidence="6" id="KW-0560">Oxidoreductase</keyword>
<comment type="subunit">
    <text evidence="2">Monomer.</text>
</comment>
<evidence type="ECO:0000256" key="1">
    <source>
        <dbReference type="ARBA" id="ARBA00003330"/>
    </source>
</evidence>
<evidence type="ECO:0000313" key="15">
    <source>
        <dbReference type="EMBL" id="HIW96013.1"/>
    </source>
</evidence>
<dbReference type="NCBIfam" id="NF006960">
    <property type="entry name" value="PRK09437.1"/>
    <property type="match status" value="1"/>
</dbReference>
<evidence type="ECO:0000256" key="3">
    <source>
        <dbReference type="ARBA" id="ARBA00013017"/>
    </source>
</evidence>
<evidence type="ECO:0000256" key="5">
    <source>
        <dbReference type="ARBA" id="ARBA00022862"/>
    </source>
</evidence>
<evidence type="ECO:0000256" key="10">
    <source>
        <dbReference type="ARBA" id="ARBA00038489"/>
    </source>
</evidence>
<evidence type="ECO:0000256" key="6">
    <source>
        <dbReference type="ARBA" id="ARBA00023002"/>
    </source>
</evidence>
<dbReference type="GO" id="GO:0045454">
    <property type="term" value="P:cell redox homeostasis"/>
    <property type="evidence" value="ECO:0007669"/>
    <property type="project" value="TreeGrafter"/>
</dbReference>
<keyword evidence="4 15" id="KW-0575">Peroxidase</keyword>
<proteinExistence type="inferred from homology"/>
<gene>
    <name evidence="15" type="primary">bcp</name>
    <name evidence="15" type="ORF">H9867_05960</name>
</gene>
<dbReference type="PANTHER" id="PTHR42801:SF4">
    <property type="entry name" value="AHPC_TSA FAMILY PROTEIN"/>
    <property type="match status" value="1"/>
</dbReference>
<dbReference type="CDD" id="cd03017">
    <property type="entry name" value="PRX_BCP"/>
    <property type="match status" value="1"/>
</dbReference>
<dbReference type="GO" id="GO:0008379">
    <property type="term" value="F:thioredoxin peroxidase activity"/>
    <property type="evidence" value="ECO:0007669"/>
    <property type="project" value="TreeGrafter"/>
</dbReference>
<evidence type="ECO:0000256" key="13">
    <source>
        <dbReference type="SAM" id="MobiDB-lite"/>
    </source>
</evidence>
<organism evidence="15 16">
    <name type="scientific">Candidatus Corynebacterium gallistercoris</name>
    <dbReference type="NCBI Taxonomy" id="2838530"/>
    <lineage>
        <taxon>Bacteria</taxon>
        <taxon>Bacillati</taxon>
        <taxon>Actinomycetota</taxon>
        <taxon>Actinomycetes</taxon>
        <taxon>Mycobacteriales</taxon>
        <taxon>Corynebacteriaceae</taxon>
        <taxon>Corynebacterium</taxon>
    </lineage>
</organism>
<reference evidence="15" key="2">
    <citation type="submission" date="2021-04" db="EMBL/GenBank/DDBJ databases">
        <authorList>
            <person name="Gilroy R."/>
        </authorList>
    </citation>
    <scope>NUCLEOTIDE SEQUENCE</scope>
    <source>
        <strain evidence="15">4376</strain>
    </source>
</reference>
<evidence type="ECO:0000256" key="9">
    <source>
        <dbReference type="ARBA" id="ARBA00032824"/>
    </source>
</evidence>
<comment type="caution">
    <text evidence="15">The sequence shown here is derived from an EMBL/GenBank/DDBJ whole genome shotgun (WGS) entry which is preliminary data.</text>
</comment>
<comment type="function">
    <text evidence="1">Thiol-specific peroxidase that catalyzes the reduction of hydrogen peroxide and organic hydroperoxides to water and alcohols, respectively. Plays a role in cell protection against oxidative stress by detoxifying peroxides and as sensor of hydrogen peroxide-mediated signaling events.</text>
</comment>
<sequence length="175" mass="18695">MAENNVENNAGNDAGTGAGAAPVRLEEGQAAPQFTLADEAGNSVSLADFAGQKVIVYFYPKADTPGCTTEACDFRDSLTQLNGQNIAVVGISPDPVEKLAKFKEKYELTFPLLSDEDKSVMKAYGAFGEKKNYGKVVQGVIRSTFVVDEEGKIALAKYNVKATGHVARIAKELEL</sequence>
<dbReference type="Gene3D" id="3.40.30.10">
    <property type="entry name" value="Glutaredoxin"/>
    <property type="match status" value="1"/>
</dbReference>
<dbReference type="InterPro" id="IPR000866">
    <property type="entry name" value="AhpC/TSA"/>
</dbReference>
<evidence type="ECO:0000256" key="2">
    <source>
        <dbReference type="ARBA" id="ARBA00011245"/>
    </source>
</evidence>
<evidence type="ECO:0000256" key="11">
    <source>
        <dbReference type="ARBA" id="ARBA00041373"/>
    </source>
</evidence>